<dbReference type="EMBL" id="QLMJ01000017">
    <property type="protein sequence ID" value="RAK29780.1"/>
    <property type="molecule type" value="Genomic_DNA"/>
</dbReference>
<comment type="caution">
    <text evidence="1">The sequence shown here is derived from an EMBL/GenBank/DDBJ whole genome shotgun (WGS) entry which is preliminary data.</text>
</comment>
<proteinExistence type="predicted"/>
<dbReference type="Proteomes" id="UP000249341">
    <property type="component" value="Unassembled WGS sequence"/>
</dbReference>
<name>A0A327Z4U9_9ACTN</name>
<evidence type="ECO:0000313" key="1">
    <source>
        <dbReference type="EMBL" id="RAK29780.1"/>
    </source>
</evidence>
<accession>A0A327Z4U9</accession>
<evidence type="ECO:0000313" key="2">
    <source>
        <dbReference type="Proteomes" id="UP000249341"/>
    </source>
</evidence>
<reference evidence="1 2" key="1">
    <citation type="submission" date="2018-06" db="EMBL/GenBank/DDBJ databases">
        <title>Genomic Encyclopedia of Type Strains, Phase III (KMG-III): the genomes of soil and plant-associated and newly described type strains.</title>
        <authorList>
            <person name="Whitman W."/>
        </authorList>
    </citation>
    <scope>NUCLEOTIDE SEQUENCE [LARGE SCALE GENOMIC DNA]</scope>
    <source>
        <strain evidence="1 2">CGMCC 4.7090</strain>
    </source>
</reference>
<keyword evidence="2" id="KW-1185">Reference proteome</keyword>
<sequence length="89" mass="9388">MDVPEAWEQTDMSACSFNIHQWAPPGAPACSPQSGVVFYGSATFDPAHGPGVRETSSGTWAGYVYAGAFAVYATGTDRDIVQRVLDSAT</sequence>
<gene>
    <name evidence="1" type="ORF">B0I29_117106</name>
</gene>
<protein>
    <submittedName>
        <fullName evidence="1">Uncharacterized protein</fullName>
    </submittedName>
</protein>
<dbReference type="AlphaFoldDB" id="A0A327Z4U9"/>
<organism evidence="1 2">
    <name type="scientific">Actinoplanes lutulentus</name>
    <dbReference type="NCBI Taxonomy" id="1287878"/>
    <lineage>
        <taxon>Bacteria</taxon>
        <taxon>Bacillati</taxon>
        <taxon>Actinomycetota</taxon>
        <taxon>Actinomycetes</taxon>
        <taxon>Micromonosporales</taxon>
        <taxon>Micromonosporaceae</taxon>
        <taxon>Actinoplanes</taxon>
    </lineage>
</organism>